<dbReference type="RefSeq" id="WP_290019842.1">
    <property type="nucleotide sequence ID" value="NZ_JAOPLL010000025.1"/>
</dbReference>
<comment type="caution">
    <text evidence="1">The sequence shown here is derived from an EMBL/GenBank/DDBJ whole genome shotgun (WGS) entry which is preliminary data.</text>
</comment>
<name>A0ABT7Q5E6_9GAMM</name>
<proteinExistence type="predicted"/>
<reference evidence="1" key="1">
    <citation type="submission" date="2024-05" db="EMBL/GenBank/DDBJ databases">
        <title>WGS of Aeromonas isolates.</title>
        <authorList>
            <person name="Lee H."/>
        </authorList>
    </citation>
    <scope>NUCLEOTIDE SEQUENCE</scope>
    <source>
        <strain evidence="1">SU58-3</strain>
    </source>
</reference>
<organism evidence="1 2">
    <name type="scientific">Aeromonas bestiarum</name>
    <dbReference type="NCBI Taxonomy" id="105751"/>
    <lineage>
        <taxon>Bacteria</taxon>
        <taxon>Pseudomonadati</taxon>
        <taxon>Pseudomonadota</taxon>
        <taxon>Gammaproteobacteria</taxon>
        <taxon>Aeromonadales</taxon>
        <taxon>Aeromonadaceae</taxon>
        <taxon>Aeromonas</taxon>
    </lineage>
</organism>
<evidence type="ECO:0000313" key="1">
    <source>
        <dbReference type="EMBL" id="MDM5074542.1"/>
    </source>
</evidence>
<protein>
    <recommendedName>
        <fullName evidence="3">Phage protein</fullName>
    </recommendedName>
</protein>
<gene>
    <name evidence="1" type="ORF">OB935_22320</name>
</gene>
<dbReference type="Proteomes" id="UP001168107">
    <property type="component" value="Unassembled WGS sequence"/>
</dbReference>
<evidence type="ECO:0008006" key="3">
    <source>
        <dbReference type="Google" id="ProtNLM"/>
    </source>
</evidence>
<sequence length="98" mass="10955">MKQHTSELWVQVGDFVAAESDQLNGGEYVCGCFGPDQEANARRIVACVNFCAGISTENLEGNEKLLWLADQYNEVKSLHSHAEAQVRHFQERLAVFQA</sequence>
<dbReference type="EMBL" id="JAOPLL010000025">
    <property type="protein sequence ID" value="MDM5074542.1"/>
    <property type="molecule type" value="Genomic_DNA"/>
</dbReference>
<keyword evidence="2" id="KW-1185">Reference proteome</keyword>
<accession>A0ABT7Q5E6</accession>
<evidence type="ECO:0000313" key="2">
    <source>
        <dbReference type="Proteomes" id="UP001168107"/>
    </source>
</evidence>